<evidence type="ECO:0000313" key="3">
    <source>
        <dbReference type="Proteomes" id="UP000001460"/>
    </source>
</evidence>
<proteinExistence type="predicted"/>
<evidence type="ECO:0000313" key="2">
    <source>
        <dbReference type="EMBL" id="EEA06399.1"/>
    </source>
</evidence>
<organism evidence="2 3">
    <name type="scientific">Cryptosporidium muris (strain RN66)</name>
    <dbReference type="NCBI Taxonomy" id="441375"/>
    <lineage>
        <taxon>Eukaryota</taxon>
        <taxon>Sar</taxon>
        <taxon>Alveolata</taxon>
        <taxon>Apicomplexa</taxon>
        <taxon>Conoidasida</taxon>
        <taxon>Coccidia</taxon>
        <taxon>Eucoccidiorida</taxon>
        <taxon>Eimeriorina</taxon>
        <taxon>Cryptosporidiidae</taxon>
        <taxon>Cryptosporidium</taxon>
    </lineage>
</organism>
<accession>B6ADV8</accession>
<dbReference type="OrthoDB" id="10297581at2759"/>
<dbReference type="Proteomes" id="UP000001460">
    <property type="component" value="Unassembled WGS sequence"/>
</dbReference>
<dbReference type="EMBL" id="DS989729">
    <property type="protein sequence ID" value="EEA06399.1"/>
    <property type="molecule type" value="Genomic_DNA"/>
</dbReference>
<feature type="chain" id="PRO_5002842229" evidence="1">
    <location>
        <begin position="25"/>
        <end position="575"/>
    </location>
</feature>
<keyword evidence="1" id="KW-0732">Signal</keyword>
<dbReference type="GeneID" id="6995882"/>
<dbReference type="AlphaFoldDB" id="B6ADV8"/>
<dbReference type="VEuPathDB" id="CryptoDB:CMU_008910"/>
<protein>
    <submittedName>
        <fullName evidence="2">Uncharacterized protein</fullName>
    </submittedName>
</protein>
<name>B6ADV8_CRYMR</name>
<reference evidence="2" key="1">
    <citation type="submission" date="2008-06" db="EMBL/GenBank/DDBJ databases">
        <authorList>
            <person name="Lorenzi H."/>
            <person name="Inman J."/>
            <person name="Miller J."/>
            <person name="Schobel S."/>
            <person name="Amedeo P."/>
            <person name="Caler E.V."/>
            <person name="da Silva J."/>
        </authorList>
    </citation>
    <scope>NUCLEOTIDE SEQUENCE [LARGE SCALE GENOMIC DNA]</scope>
    <source>
        <strain evidence="2">RN66</strain>
    </source>
</reference>
<gene>
    <name evidence="2" type="ORF">CMU_008910</name>
</gene>
<keyword evidence="3" id="KW-1185">Reference proteome</keyword>
<sequence length="575" mass="67164">MLISNKCIAYLLILLLVRLAGMRCYIPGMNTYEPVEVGYNYLYSNLPIYNSNNMESILAKQDTIGHNIQTQDINQQYIDTFQQEHQTNVNLIDNPSSSSELKQEYQTNINLIGNSSGSSELKEEYQTNINLIDNSNVSSEVNQSFFSNSNKDESESDIVSVLRIIKRINLNKDKENKNYSGNKCKIHIFFSYTNEEIVNFLREVEEILDHKYEAKILSENTEKLNELFDKLSVVTHMDMKMCSRIMKKWISVIIIDNEINLLRSDSFVICKKYFSLFSKKIRGLPKLISLMKQTFDIFQNKSKKKLNLHGFSLLNQYLVSTKLLETEKVDSFVNLTMIRATILTINDILSKPEKSLFSKLHLIRLALKHIIFKFERKESVLKDKEQKRLFRTYRLLHSFYIKFFKTKRESKSEIGSLNPCTTEFFDTERNIQGFNMKLEKVANLVFASDSNDSNEANEGKYSDFSIEMKDNMESFLAMLANIKYSLVKYRELEIKDVDTLAHLSFIREITIKRFVQSYILTSKCFDKQGNKYKKLVNKEIEGIKSGYNFLGAFLWQDRFIVEKNHPLYIESKDNA</sequence>
<dbReference type="RefSeq" id="XP_002140748.1">
    <property type="nucleotide sequence ID" value="XM_002140712.1"/>
</dbReference>
<evidence type="ECO:0000256" key="1">
    <source>
        <dbReference type="SAM" id="SignalP"/>
    </source>
</evidence>
<feature type="signal peptide" evidence="1">
    <location>
        <begin position="1"/>
        <end position="24"/>
    </location>
</feature>